<dbReference type="GO" id="GO:0006406">
    <property type="term" value="P:mRNA export from nucleus"/>
    <property type="evidence" value="ECO:0007669"/>
    <property type="project" value="TreeGrafter"/>
</dbReference>
<protein>
    <submittedName>
        <fullName evidence="2">Uncharacterized protein</fullName>
    </submittedName>
</protein>
<feature type="compositionally biased region" description="Polar residues" evidence="1">
    <location>
        <begin position="424"/>
        <end position="433"/>
    </location>
</feature>
<dbReference type="Pfam" id="PF11957">
    <property type="entry name" value="efThoc1"/>
    <property type="match status" value="2"/>
</dbReference>
<feature type="region of interest" description="Disordered" evidence="1">
    <location>
        <begin position="905"/>
        <end position="951"/>
    </location>
</feature>
<organism evidence="2 3">
    <name type="scientific">Collybiopsis confluens</name>
    <dbReference type="NCBI Taxonomy" id="2823264"/>
    <lineage>
        <taxon>Eukaryota</taxon>
        <taxon>Fungi</taxon>
        <taxon>Dikarya</taxon>
        <taxon>Basidiomycota</taxon>
        <taxon>Agaricomycotina</taxon>
        <taxon>Agaricomycetes</taxon>
        <taxon>Agaricomycetidae</taxon>
        <taxon>Agaricales</taxon>
        <taxon>Marasmiineae</taxon>
        <taxon>Omphalotaceae</taxon>
        <taxon>Collybiopsis</taxon>
    </lineage>
</organism>
<accession>A0A8H5HCF5</accession>
<dbReference type="PANTHER" id="PTHR13265:SF0">
    <property type="entry name" value="HPR1"/>
    <property type="match status" value="1"/>
</dbReference>
<feature type="compositionally biased region" description="Pro residues" evidence="1">
    <location>
        <begin position="793"/>
        <end position="802"/>
    </location>
</feature>
<name>A0A8H5HCF5_9AGAR</name>
<dbReference type="AlphaFoldDB" id="A0A8H5HCF5"/>
<feature type="region of interest" description="Disordered" evidence="1">
    <location>
        <begin position="401"/>
        <end position="463"/>
    </location>
</feature>
<dbReference type="GO" id="GO:0000445">
    <property type="term" value="C:THO complex part of transcription export complex"/>
    <property type="evidence" value="ECO:0007669"/>
    <property type="project" value="TreeGrafter"/>
</dbReference>
<feature type="compositionally biased region" description="Basic and acidic residues" evidence="1">
    <location>
        <begin position="406"/>
        <end position="422"/>
    </location>
</feature>
<sequence>MAMFDVEQIYNGLLVSTSSTVPNNDKDESYLVKLTNLVQQATVQVSPKANIDTRRMQWEYLIRRDVFKHAALEGKALSSSSTLESKAYYSQLKSWLDLALVFTESGVTDASYTFALIQDLLETQTIPSCSRIFDWVELRSKPSYGDGSASGRLTQGMIPQKGKALVLLRTLNDLLRRLSKAGRETIGFSGRILTFLSQVFPLGERSGVNLRGEYGPVWDMPQVENKDLEDDDFYHTFWSLQLPFSKPSIFALQQGGITFSKFQDSVDKMLPVIKEATAKERALMGSGRSAASSSASPPSAGIKRKRDDLEDNSSSFGHSVSQSNSYFFTKFLTSPDLLDLEIADVHFRRQILFQLLILLTHLLNFTKANKPTWMTARNRSLHMPLGSGGQEWSLDDALVLESTSKGTEKREQETKDAEKGKENQAASQTSETGPSASNPNPNSSASAPSATNPAFSSSAAATALDSPDRLDPILWVNRTISRTLEEIRQTQPTMMTMPSTVSSSSLNSTIAGETSSVPVNGSSGLSGRQFSETIQTMLEREKGWIKWKNELCDAGVFERGRWEVEDELIDALAQLEALGSGGSMEVDGVGDEGRKKRTKLTMTMYDATRPLRVNAQKKAGEDRWQWELGTEALTEIWTMGYRGLDDLERGFSPGTPHDFLRQIDMEDRRMEARKKTLRAQQERILVQKEKMEREKREKLEAQERETKIQNAKGLTKTKDSDVEMKSAEETNTGLEQQQDVEMQASASPIKTEPPAPEPILGSQSSTTPTTKPPSSTQPPPTSATPPASTLAPPLHPSLPPKPGSISRSASPTVGAPVKHEPAAVSVTNKTTTPVPTSAPAPAPAVLSLPPDEQIRKAEESKTRISWLALRAARDSAQGYIAHFGKIGTGDMGLLVEEIEKAETAEVQESKDEKEKEKIIVDEGHNREKEKEKAGEEVKAKMEVDKVEQKDS</sequence>
<feature type="compositionally biased region" description="Low complexity" evidence="1">
    <location>
        <begin position="289"/>
        <end position="300"/>
    </location>
</feature>
<dbReference type="EMBL" id="JAACJN010000062">
    <property type="protein sequence ID" value="KAF5380757.1"/>
    <property type="molecule type" value="Genomic_DNA"/>
</dbReference>
<dbReference type="InterPro" id="IPR021861">
    <property type="entry name" value="THO_THOC1"/>
</dbReference>
<comment type="caution">
    <text evidence="2">The sequence shown here is derived from an EMBL/GenBank/DDBJ whole genome shotgun (WGS) entry which is preliminary data.</text>
</comment>
<feature type="compositionally biased region" description="Low complexity" evidence="1">
    <location>
        <begin position="762"/>
        <end position="774"/>
    </location>
</feature>
<dbReference type="OrthoDB" id="9402762at2759"/>
<gene>
    <name evidence="2" type="ORF">D9757_007163</name>
</gene>
<feature type="compositionally biased region" description="Polar residues" evidence="1">
    <location>
        <begin position="729"/>
        <end position="748"/>
    </location>
</feature>
<feature type="region of interest" description="Disordered" evidence="1">
    <location>
        <begin position="284"/>
        <end position="318"/>
    </location>
</feature>
<keyword evidence="3" id="KW-1185">Reference proteome</keyword>
<feature type="compositionally biased region" description="Basic and acidic residues" evidence="1">
    <location>
        <begin position="685"/>
        <end position="707"/>
    </location>
</feature>
<evidence type="ECO:0000313" key="2">
    <source>
        <dbReference type="EMBL" id="KAF5380757.1"/>
    </source>
</evidence>
<feature type="compositionally biased region" description="Basic and acidic residues" evidence="1">
    <location>
        <begin position="716"/>
        <end position="728"/>
    </location>
</feature>
<feature type="compositionally biased region" description="Low complexity" evidence="1">
    <location>
        <begin position="434"/>
        <end position="463"/>
    </location>
</feature>
<evidence type="ECO:0000313" key="3">
    <source>
        <dbReference type="Proteomes" id="UP000518752"/>
    </source>
</evidence>
<evidence type="ECO:0000256" key="1">
    <source>
        <dbReference type="SAM" id="MobiDB-lite"/>
    </source>
</evidence>
<dbReference type="PANTHER" id="PTHR13265">
    <property type="entry name" value="THO COMPLEX SUBUNIT 1"/>
    <property type="match status" value="1"/>
</dbReference>
<proteinExistence type="predicted"/>
<reference evidence="2 3" key="1">
    <citation type="journal article" date="2020" name="ISME J.">
        <title>Uncovering the hidden diversity of litter-decomposition mechanisms in mushroom-forming fungi.</title>
        <authorList>
            <person name="Floudas D."/>
            <person name="Bentzer J."/>
            <person name="Ahren D."/>
            <person name="Johansson T."/>
            <person name="Persson P."/>
            <person name="Tunlid A."/>
        </authorList>
    </citation>
    <scope>NUCLEOTIDE SEQUENCE [LARGE SCALE GENOMIC DNA]</scope>
    <source>
        <strain evidence="2 3">CBS 406.79</strain>
    </source>
</reference>
<feature type="region of interest" description="Disordered" evidence="1">
    <location>
        <begin position="672"/>
        <end position="850"/>
    </location>
</feature>
<dbReference type="Proteomes" id="UP000518752">
    <property type="component" value="Unassembled WGS sequence"/>
</dbReference>